<sequence length="388" mass="41753">MNPWQGGGSAFLKKAEEIAKDVLAAEAPRIDRDATWPEKGLRTLLSEGFGGLVVPRQYGGKGQGLLMLARVCEILSKECPSTGICFGMHCVATSVMSVNATDAQRENFLNPICEGKHITSLSLSELGTGIHFYLPQTSLTAVSPDCYSLTGSKVFVTNGAHADSYVVSAVAGDRGAPAGQFSCVVIPNNSEGLTWGKPWDGIGMRGNSSRTMTLQDVRIPRANLLGREGDQIWYIFNVITPFFLVAMAATYLGVSDSALNEARMHVMRRQHVHTGGLSGAPVIQHRFGKLWGMLDRTRRLVYGAAASFDNGDPDALISIMASKAEVADSAVEIVNESMTLTGGRGYSEGSKLSRHLRDVRAVHLMSPTTDLLRTWIGRSLLGVPLLAD</sequence>
<keyword evidence="6" id="KW-1133">Transmembrane helix</keyword>
<dbReference type="Gene3D" id="1.20.140.10">
    <property type="entry name" value="Butyryl-CoA Dehydrogenase, subunit A, domain 3"/>
    <property type="match status" value="1"/>
</dbReference>
<evidence type="ECO:0000256" key="4">
    <source>
        <dbReference type="ARBA" id="ARBA00022827"/>
    </source>
</evidence>
<evidence type="ECO:0000256" key="1">
    <source>
        <dbReference type="ARBA" id="ARBA00001974"/>
    </source>
</evidence>
<accession>D8JTI4</accession>
<dbReference type="Gene3D" id="1.10.540.10">
    <property type="entry name" value="Acyl-CoA dehydrogenase/oxidase, N-terminal domain"/>
    <property type="match status" value="1"/>
</dbReference>
<dbReference type="GO" id="GO:0050660">
    <property type="term" value="F:flavin adenine dinucleotide binding"/>
    <property type="evidence" value="ECO:0007669"/>
    <property type="project" value="InterPro"/>
</dbReference>
<name>D8JTI4_HYPDA</name>
<dbReference type="Gene3D" id="2.40.110.10">
    <property type="entry name" value="Butyryl-CoA Dehydrogenase, subunit A, domain 2"/>
    <property type="match status" value="1"/>
</dbReference>
<dbReference type="InterPro" id="IPR013786">
    <property type="entry name" value="AcylCoA_DH/ox_N"/>
</dbReference>
<proteinExistence type="inferred from homology"/>
<feature type="domain" description="Acyl-CoA oxidase/dehydrogenase middle" evidence="8">
    <location>
        <begin position="121"/>
        <end position="217"/>
    </location>
</feature>
<evidence type="ECO:0000313" key="11">
    <source>
        <dbReference type="Proteomes" id="UP000002033"/>
    </source>
</evidence>
<dbReference type="Pfam" id="PF02771">
    <property type="entry name" value="Acyl-CoA_dh_N"/>
    <property type="match status" value="1"/>
</dbReference>
<dbReference type="PIRSF" id="PIRSF016578">
    <property type="entry name" value="HsaA"/>
    <property type="match status" value="1"/>
</dbReference>
<dbReference type="InterPro" id="IPR037069">
    <property type="entry name" value="AcylCoA_DH/ox_N_sf"/>
</dbReference>
<dbReference type="InterPro" id="IPR009100">
    <property type="entry name" value="AcylCoA_DH/oxidase_NM_dom_sf"/>
</dbReference>
<keyword evidence="5" id="KW-0560">Oxidoreductase</keyword>
<keyword evidence="6" id="KW-0472">Membrane</keyword>
<evidence type="ECO:0000256" key="3">
    <source>
        <dbReference type="ARBA" id="ARBA00022630"/>
    </source>
</evidence>
<dbReference type="Pfam" id="PF02770">
    <property type="entry name" value="Acyl-CoA_dh_M"/>
    <property type="match status" value="1"/>
</dbReference>
<dbReference type="InterPro" id="IPR006091">
    <property type="entry name" value="Acyl-CoA_Oxase/DH_mid-dom"/>
</dbReference>
<dbReference type="STRING" id="582899.Hden_0727"/>
<evidence type="ECO:0000259" key="7">
    <source>
        <dbReference type="Pfam" id="PF00441"/>
    </source>
</evidence>
<keyword evidence="6" id="KW-0812">Transmembrane</keyword>
<evidence type="ECO:0000256" key="6">
    <source>
        <dbReference type="SAM" id="Phobius"/>
    </source>
</evidence>
<reference evidence="11" key="1">
    <citation type="journal article" date="2011" name="J. Bacteriol.">
        <title>Genome sequences of eight morphologically diverse alphaproteobacteria.</title>
        <authorList>
            <consortium name="US DOE Joint Genome Institute"/>
            <person name="Brown P.J."/>
            <person name="Kysela D.T."/>
            <person name="Buechlein A."/>
            <person name="Hemmerich C."/>
            <person name="Brun Y.V."/>
        </authorList>
    </citation>
    <scope>NUCLEOTIDE SEQUENCE [LARGE SCALE GENOMIC DNA]</scope>
    <source>
        <strain evidence="11">ATCC 51888 / DSM 1869 / NCIB 11706 / TK 0415</strain>
    </source>
</reference>
<evidence type="ECO:0000259" key="8">
    <source>
        <dbReference type="Pfam" id="PF02770"/>
    </source>
</evidence>
<dbReference type="AlphaFoldDB" id="D8JTI4"/>
<dbReference type="eggNOG" id="COG1960">
    <property type="taxonomic scope" value="Bacteria"/>
</dbReference>
<dbReference type="InterPro" id="IPR009075">
    <property type="entry name" value="AcylCo_DH/oxidase_C"/>
</dbReference>
<dbReference type="PANTHER" id="PTHR43884">
    <property type="entry name" value="ACYL-COA DEHYDROGENASE"/>
    <property type="match status" value="1"/>
</dbReference>
<evidence type="ECO:0000256" key="5">
    <source>
        <dbReference type="RuleBase" id="RU362125"/>
    </source>
</evidence>
<keyword evidence="11" id="KW-1185">Reference proteome</keyword>
<evidence type="ECO:0000313" key="10">
    <source>
        <dbReference type="EMBL" id="ADJ22546.1"/>
    </source>
</evidence>
<dbReference type="RefSeq" id="WP_013214761.1">
    <property type="nucleotide sequence ID" value="NC_014313.1"/>
</dbReference>
<feature type="domain" description="Acyl-CoA dehydrogenase/oxidase N-terminal" evidence="9">
    <location>
        <begin position="10"/>
        <end position="116"/>
    </location>
</feature>
<dbReference type="SUPFAM" id="SSF47203">
    <property type="entry name" value="Acyl-CoA dehydrogenase C-terminal domain-like"/>
    <property type="match status" value="1"/>
</dbReference>
<dbReference type="CDD" id="cd00567">
    <property type="entry name" value="ACAD"/>
    <property type="match status" value="1"/>
</dbReference>
<dbReference type="KEGG" id="hdn:Hden_0727"/>
<dbReference type="Proteomes" id="UP000002033">
    <property type="component" value="Chromosome"/>
</dbReference>
<dbReference type="HOGENOM" id="CLU_018204_3_2_5"/>
<comment type="similarity">
    <text evidence="2 5">Belongs to the acyl-CoA dehydrogenase family.</text>
</comment>
<protein>
    <submittedName>
        <fullName evidence="10">Acyl-CoA dehydrogenase domain protein</fullName>
    </submittedName>
</protein>
<keyword evidence="4 5" id="KW-0274">FAD</keyword>
<evidence type="ECO:0000259" key="9">
    <source>
        <dbReference type="Pfam" id="PF02771"/>
    </source>
</evidence>
<dbReference type="PANTHER" id="PTHR43884:SF12">
    <property type="entry name" value="ISOVALERYL-COA DEHYDROGENASE, MITOCHONDRIAL-RELATED"/>
    <property type="match status" value="1"/>
</dbReference>
<dbReference type="SUPFAM" id="SSF56645">
    <property type="entry name" value="Acyl-CoA dehydrogenase NM domain-like"/>
    <property type="match status" value="1"/>
</dbReference>
<keyword evidence="3 5" id="KW-0285">Flavoprotein</keyword>
<feature type="domain" description="Acyl-CoA dehydrogenase/oxidase C-terminal" evidence="7">
    <location>
        <begin position="246"/>
        <end position="381"/>
    </location>
</feature>
<gene>
    <name evidence="10" type="ordered locus">Hden_0727</name>
</gene>
<organism evidence="10 11">
    <name type="scientific">Hyphomicrobium denitrificans (strain ATCC 51888 / DSM 1869 / NCIMB 11706 / TK 0415)</name>
    <dbReference type="NCBI Taxonomy" id="582899"/>
    <lineage>
        <taxon>Bacteria</taxon>
        <taxon>Pseudomonadati</taxon>
        <taxon>Pseudomonadota</taxon>
        <taxon>Alphaproteobacteria</taxon>
        <taxon>Hyphomicrobiales</taxon>
        <taxon>Hyphomicrobiaceae</taxon>
        <taxon>Hyphomicrobium</taxon>
    </lineage>
</organism>
<dbReference type="InterPro" id="IPR046373">
    <property type="entry name" value="Acyl-CoA_Oxase/DH_mid-dom_sf"/>
</dbReference>
<comment type="cofactor">
    <cofactor evidence="1 5">
        <name>FAD</name>
        <dbReference type="ChEBI" id="CHEBI:57692"/>
    </cofactor>
</comment>
<dbReference type="Pfam" id="PF00441">
    <property type="entry name" value="Acyl-CoA_dh_1"/>
    <property type="match status" value="1"/>
</dbReference>
<evidence type="ECO:0000256" key="2">
    <source>
        <dbReference type="ARBA" id="ARBA00009347"/>
    </source>
</evidence>
<feature type="transmembrane region" description="Helical" evidence="6">
    <location>
        <begin position="232"/>
        <end position="254"/>
    </location>
</feature>
<dbReference type="GO" id="GO:0003995">
    <property type="term" value="F:acyl-CoA dehydrogenase activity"/>
    <property type="evidence" value="ECO:0007669"/>
    <property type="project" value="TreeGrafter"/>
</dbReference>
<dbReference type="OrthoDB" id="7316074at2"/>
<dbReference type="InterPro" id="IPR036250">
    <property type="entry name" value="AcylCo_DH-like_C"/>
</dbReference>
<dbReference type="EMBL" id="CP002083">
    <property type="protein sequence ID" value="ADJ22546.1"/>
    <property type="molecule type" value="Genomic_DNA"/>
</dbReference>